<evidence type="ECO:0000256" key="8">
    <source>
        <dbReference type="ARBA" id="ARBA00022827"/>
    </source>
</evidence>
<dbReference type="Pfam" id="PF01593">
    <property type="entry name" value="Amino_oxidase"/>
    <property type="match status" value="1"/>
</dbReference>
<dbReference type="PANTHER" id="PTHR42923">
    <property type="entry name" value="PROTOPORPHYRINOGEN OXIDASE"/>
    <property type="match status" value="1"/>
</dbReference>
<comment type="pathway">
    <text evidence="3 11">Porphyrin-containing compound metabolism; protoheme biosynthesis.</text>
</comment>
<evidence type="ECO:0000313" key="13">
    <source>
        <dbReference type="EMBL" id="MFC7063546.1"/>
    </source>
</evidence>
<dbReference type="Gene3D" id="1.10.3110.10">
    <property type="entry name" value="protoporphyrinogen ix oxidase, domain 3"/>
    <property type="match status" value="1"/>
</dbReference>
<dbReference type="InterPro" id="IPR036188">
    <property type="entry name" value="FAD/NAD-bd_sf"/>
</dbReference>
<sequence>MEQKRIVVVGGGISGLTAAYYLQKEKREKQLPLDIKLFEESEHLGGKIETVKHDGFTIERGPDSFLERKKSATRLAREVGLEDQLVPNGTGQSYILVNNKLHKMPTGSYMGIPTRIRPFLFSSLFTPLGKARAALDLIKSKQTVEEDQSLGLFFRRRLGNQVVENLIEPLLSGIYAGDIDDLSLQSTFPNFYALEQEYGSLIKGLRKTTSKTPRNKPKPSMFRTFEGGLETLVNAVDDQLTPGIVQRNTGVDHIEKKEDVYHLLLSDGTVEKADAVIIAAPYFAAQRMLSQYDFMDLFNDMRATSVANVAMAFDASAIKKDVDGTGFVVSRNSKFRITACTWTHKKWPHSTPEGKVMLRCYLGKPDDQEVIDRSDEEITKIALNDLNQIMNIEETPEFSVVTRWRDSMPQYSVGHKDRLNRVIEQMGAVLPGVYLAGGSYHGIGLPDCIDQGEAAVENVLQYLNL</sequence>
<comment type="catalytic activity">
    <reaction evidence="1">
        <text>coproporphyrinogen III + 3 O2 = coproporphyrin III + 3 H2O2</text>
        <dbReference type="Rhea" id="RHEA:43436"/>
        <dbReference type="ChEBI" id="CHEBI:15379"/>
        <dbReference type="ChEBI" id="CHEBI:16240"/>
        <dbReference type="ChEBI" id="CHEBI:57309"/>
        <dbReference type="ChEBI" id="CHEBI:131725"/>
        <dbReference type="EC" id="1.3.3.15"/>
    </reaction>
    <physiologicalReaction direction="left-to-right" evidence="1">
        <dbReference type="Rhea" id="RHEA:43437"/>
    </physiologicalReaction>
</comment>
<comment type="function">
    <text evidence="11">Involved in coproporphyrin-dependent heme b biosynthesis. Catalyzes the oxidation of coproporphyrinogen III to coproporphyrin III.</text>
</comment>
<evidence type="ECO:0000256" key="9">
    <source>
        <dbReference type="ARBA" id="ARBA00023002"/>
    </source>
</evidence>
<evidence type="ECO:0000256" key="1">
    <source>
        <dbReference type="ARBA" id="ARBA00001755"/>
    </source>
</evidence>
<reference evidence="14" key="1">
    <citation type="journal article" date="2019" name="Int. J. Syst. Evol. Microbiol.">
        <title>The Global Catalogue of Microorganisms (GCM) 10K type strain sequencing project: providing services to taxonomists for standard genome sequencing and annotation.</title>
        <authorList>
            <consortium name="The Broad Institute Genomics Platform"/>
            <consortium name="The Broad Institute Genome Sequencing Center for Infectious Disease"/>
            <person name="Wu L."/>
            <person name="Ma J."/>
        </authorList>
    </citation>
    <scope>NUCLEOTIDE SEQUENCE [LARGE SCALE GENOMIC DNA]</scope>
    <source>
        <strain evidence="14">CGMCC 4.1621</strain>
    </source>
</reference>
<dbReference type="EMBL" id="JBHSZV010000048">
    <property type="protein sequence ID" value="MFC7063546.1"/>
    <property type="molecule type" value="Genomic_DNA"/>
</dbReference>
<evidence type="ECO:0000256" key="6">
    <source>
        <dbReference type="ARBA" id="ARBA00019046"/>
    </source>
</evidence>
<keyword evidence="10 11" id="KW-0350">Heme biosynthesis</keyword>
<keyword evidence="8 11" id="KW-0274">FAD</keyword>
<evidence type="ECO:0000256" key="3">
    <source>
        <dbReference type="ARBA" id="ARBA00004744"/>
    </source>
</evidence>
<evidence type="ECO:0000256" key="4">
    <source>
        <dbReference type="ARBA" id="ARBA00008310"/>
    </source>
</evidence>
<evidence type="ECO:0000256" key="7">
    <source>
        <dbReference type="ARBA" id="ARBA00022630"/>
    </source>
</evidence>
<dbReference type="SUPFAM" id="SSF54373">
    <property type="entry name" value="FAD-linked reductases, C-terminal domain"/>
    <property type="match status" value="1"/>
</dbReference>
<dbReference type="InterPro" id="IPR002937">
    <property type="entry name" value="Amino_oxidase"/>
</dbReference>
<evidence type="ECO:0000256" key="11">
    <source>
        <dbReference type="RuleBase" id="RU364052"/>
    </source>
</evidence>
<organism evidence="13 14">
    <name type="scientific">Halobacillus seohaensis</name>
    <dbReference type="NCBI Taxonomy" id="447421"/>
    <lineage>
        <taxon>Bacteria</taxon>
        <taxon>Bacillati</taxon>
        <taxon>Bacillota</taxon>
        <taxon>Bacilli</taxon>
        <taxon>Bacillales</taxon>
        <taxon>Bacillaceae</taxon>
        <taxon>Halobacillus</taxon>
    </lineage>
</organism>
<name>A0ABW2EPZ6_9BACI</name>
<accession>A0ABW2EPZ6</accession>
<comment type="cofactor">
    <cofactor evidence="2 11">
        <name>FAD</name>
        <dbReference type="ChEBI" id="CHEBI:57692"/>
    </cofactor>
</comment>
<dbReference type="EC" id="1.3.3.15" evidence="5 11"/>
<dbReference type="RefSeq" id="WP_204711406.1">
    <property type="nucleotide sequence ID" value="NZ_JBHSZV010000048.1"/>
</dbReference>
<dbReference type="SUPFAM" id="SSF51905">
    <property type="entry name" value="FAD/NAD(P)-binding domain"/>
    <property type="match status" value="1"/>
</dbReference>
<dbReference type="NCBIfam" id="NF008845">
    <property type="entry name" value="PRK11883.1-5"/>
    <property type="match status" value="1"/>
</dbReference>
<evidence type="ECO:0000256" key="10">
    <source>
        <dbReference type="ARBA" id="ARBA00023133"/>
    </source>
</evidence>
<feature type="domain" description="Amine oxidase" evidence="12">
    <location>
        <begin position="13"/>
        <end position="460"/>
    </location>
</feature>
<keyword evidence="9 11" id="KW-0560">Oxidoreductase</keyword>
<keyword evidence="14" id="KW-1185">Reference proteome</keyword>
<dbReference type="InterPro" id="IPR004572">
    <property type="entry name" value="Protoporphyrinogen_oxidase"/>
</dbReference>
<protein>
    <recommendedName>
        <fullName evidence="6 11">Coproporphyrinogen III oxidase</fullName>
        <ecNumber evidence="5 11">1.3.3.15</ecNumber>
    </recommendedName>
</protein>
<proteinExistence type="inferred from homology"/>
<dbReference type="Proteomes" id="UP001596410">
    <property type="component" value="Unassembled WGS sequence"/>
</dbReference>
<gene>
    <name evidence="13" type="primary">hemY</name>
    <name evidence="13" type="ORF">ACFQIC_17175</name>
</gene>
<evidence type="ECO:0000259" key="12">
    <source>
        <dbReference type="Pfam" id="PF01593"/>
    </source>
</evidence>
<dbReference type="InterPro" id="IPR050464">
    <property type="entry name" value="Zeta_carotene_desat/Oxidored"/>
</dbReference>
<keyword evidence="7 11" id="KW-0285">Flavoprotein</keyword>
<evidence type="ECO:0000313" key="14">
    <source>
        <dbReference type="Proteomes" id="UP001596410"/>
    </source>
</evidence>
<dbReference type="PANTHER" id="PTHR42923:SF3">
    <property type="entry name" value="PROTOPORPHYRINOGEN OXIDASE"/>
    <property type="match status" value="1"/>
</dbReference>
<comment type="subcellular location">
    <subcellularLocation>
        <location evidence="11">Cytoplasm</location>
    </subcellularLocation>
</comment>
<keyword evidence="11" id="KW-0963">Cytoplasm</keyword>
<dbReference type="GO" id="GO:0004729">
    <property type="term" value="F:oxygen-dependent protoporphyrinogen oxidase activity"/>
    <property type="evidence" value="ECO:0007669"/>
    <property type="project" value="UniProtKB-EC"/>
</dbReference>
<comment type="similarity">
    <text evidence="4 11">Belongs to the protoporphyrinogen/coproporphyrinogen oxidase family. Coproporphyrinogen III oxidase subfamily.</text>
</comment>
<dbReference type="Gene3D" id="3.50.50.60">
    <property type="entry name" value="FAD/NAD(P)-binding domain"/>
    <property type="match status" value="1"/>
</dbReference>
<evidence type="ECO:0000256" key="5">
    <source>
        <dbReference type="ARBA" id="ARBA00012402"/>
    </source>
</evidence>
<evidence type="ECO:0000256" key="2">
    <source>
        <dbReference type="ARBA" id="ARBA00001974"/>
    </source>
</evidence>
<dbReference type="NCBIfam" id="TIGR00562">
    <property type="entry name" value="proto_IX_ox"/>
    <property type="match status" value="1"/>
</dbReference>
<dbReference type="Gene3D" id="3.90.660.20">
    <property type="entry name" value="Protoporphyrinogen oxidase, mitochondrial, domain 2"/>
    <property type="match status" value="1"/>
</dbReference>
<comment type="caution">
    <text evidence="13">The sequence shown here is derived from an EMBL/GenBank/DDBJ whole genome shotgun (WGS) entry which is preliminary data.</text>
</comment>